<name>A0ACB8FZX3_9SAUR</name>
<evidence type="ECO:0000313" key="2">
    <source>
        <dbReference type="Proteomes" id="UP000827872"/>
    </source>
</evidence>
<dbReference type="Proteomes" id="UP000827872">
    <property type="component" value="Linkage Group LG02"/>
</dbReference>
<comment type="caution">
    <text evidence="1">The sequence shown here is derived from an EMBL/GenBank/DDBJ whole genome shotgun (WGS) entry which is preliminary data.</text>
</comment>
<gene>
    <name evidence="1" type="ORF">K3G42_003070</name>
</gene>
<keyword evidence="2" id="KW-1185">Reference proteome</keyword>
<proteinExistence type="predicted"/>
<accession>A0ACB8FZX3</accession>
<sequence length="102" mass="12214">MRQSRSHAPIRHLKLCLEKFWRFDHQTEADQDVEQFHCQREHTFEEVTGEVANFLEPEGRNTVQFEKGMFELHCDRLVRSLSKRAITLCNKIVAKMFKDHEI</sequence>
<organism evidence="1 2">
    <name type="scientific">Sphaerodactylus townsendi</name>
    <dbReference type="NCBI Taxonomy" id="933632"/>
    <lineage>
        <taxon>Eukaryota</taxon>
        <taxon>Metazoa</taxon>
        <taxon>Chordata</taxon>
        <taxon>Craniata</taxon>
        <taxon>Vertebrata</taxon>
        <taxon>Euteleostomi</taxon>
        <taxon>Lepidosauria</taxon>
        <taxon>Squamata</taxon>
        <taxon>Bifurcata</taxon>
        <taxon>Gekkota</taxon>
        <taxon>Sphaerodactylidae</taxon>
        <taxon>Sphaerodactylus</taxon>
    </lineage>
</organism>
<protein>
    <submittedName>
        <fullName evidence="1">Uncharacterized protein</fullName>
    </submittedName>
</protein>
<evidence type="ECO:0000313" key="1">
    <source>
        <dbReference type="EMBL" id="KAH8012834.1"/>
    </source>
</evidence>
<reference evidence="1" key="1">
    <citation type="submission" date="2021-08" db="EMBL/GenBank/DDBJ databases">
        <title>The first chromosome-level gecko genome reveals the dynamic sex chromosomes of Neotropical dwarf geckos (Sphaerodactylidae: Sphaerodactylus).</title>
        <authorList>
            <person name="Pinto B.J."/>
            <person name="Keating S.E."/>
            <person name="Gamble T."/>
        </authorList>
    </citation>
    <scope>NUCLEOTIDE SEQUENCE</scope>
    <source>
        <strain evidence="1">TG3544</strain>
    </source>
</reference>
<dbReference type="EMBL" id="CM037615">
    <property type="protein sequence ID" value="KAH8012834.1"/>
    <property type="molecule type" value="Genomic_DNA"/>
</dbReference>